<dbReference type="InterPro" id="IPR023789">
    <property type="entry name" value="DHPP/DHXA_dioxygenase"/>
</dbReference>
<evidence type="ECO:0000256" key="5">
    <source>
        <dbReference type="ARBA" id="ARBA00011881"/>
    </source>
</evidence>
<dbReference type="Proteomes" id="UP000484381">
    <property type="component" value="Unassembled WGS sequence"/>
</dbReference>
<protein>
    <recommendedName>
        <fullName evidence="10">2,3-dihydroxyphenylpropionate/2,3-dihydroxicinnamic acid 1,2-dioxygenase</fullName>
        <ecNumber evidence="10">1.13.11.16</ecNumber>
    </recommendedName>
    <alternativeName>
        <fullName evidence="10">3-carboxyethylcatechol 2,3-dioxygenase</fullName>
    </alternativeName>
</protein>
<evidence type="ECO:0000256" key="4">
    <source>
        <dbReference type="ARBA" id="ARBA00007030"/>
    </source>
</evidence>
<dbReference type="NCBIfam" id="NF009910">
    <property type="entry name" value="PRK13370.1-4"/>
    <property type="match status" value="1"/>
</dbReference>
<dbReference type="EC" id="1.13.11.16" evidence="10"/>
<comment type="pathway">
    <text evidence="3 10">Aromatic compound metabolism; 3-phenylpropanoate degradation.</text>
</comment>
<comment type="catalytic activity">
    <reaction evidence="2 10">
        <text>3-(2,3-dihydroxyphenyl)propanoate + O2 = (2Z,4E)-2-hydroxy-6-oxonona-2,4-dienedioate + H(+)</text>
        <dbReference type="Rhea" id="RHEA:23840"/>
        <dbReference type="ChEBI" id="CHEBI:15378"/>
        <dbReference type="ChEBI" id="CHEBI:15379"/>
        <dbReference type="ChEBI" id="CHEBI:46951"/>
        <dbReference type="ChEBI" id="CHEBI:66887"/>
        <dbReference type="EC" id="1.13.11.16"/>
    </reaction>
</comment>
<dbReference type="GO" id="GO:0019380">
    <property type="term" value="P:3-phenylpropionate catabolic process"/>
    <property type="evidence" value="ECO:0007669"/>
    <property type="project" value="UniProtKB-UniRule"/>
</dbReference>
<feature type="active site" description="Proton donor" evidence="10">
    <location>
        <position position="116"/>
    </location>
</feature>
<comment type="subunit">
    <text evidence="5 10">Homotetramer.</text>
</comment>
<keyword evidence="7 10" id="KW-0223">Dioxygenase</keyword>
<keyword evidence="8 10" id="KW-0560">Oxidoreductase</keyword>
<evidence type="ECO:0000313" key="13">
    <source>
        <dbReference type="Proteomes" id="UP000484381"/>
    </source>
</evidence>
<comment type="cofactor">
    <cofactor evidence="10">
        <name>Fe(2+)</name>
        <dbReference type="ChEBI" id="CHEBI:29033"/>
    </cofactor>
</comment>
<accession>A0A7X1THH8</accession>
<feature type="active site" description="Proton acceptor" evidence="10">
    <location>
        <position position="180"/>
    </location>
</feature>
<evidence type="ECO:0000259" key="11">
    <source>
        <dbReference type="Pfam" id="PF02900"/>
    </source>
</evidence>
<dbReference type="UniPathway" id="UPA00714"/>
<evidence type="ECO:0000256" key="2">
    <source>
        <dbReference type="ARBA" id="ARBA00001843"/>
    </source>
</evidence>
<dbReference type="HAMAP" id="MF_01653">
    <property type="entry name" value="MhpB"/>
    <property type="match status" value="1"/>
</dbReference>
<evidence type="ECO:0000256" key="1">
    <source>
        <dbReference type="ARBA" id="ARBA00001748"/>
    </source>
</evidence>
<comment type="caution">
    <text evidence="12">The sequence shown here is derived from an EMBL/GenBank/DDBJ whole genome shotgun (WGS) entry which is preliminary data.</text>
</comment>
<dbReference type="CDD" id="cd07365">
    <property type="entry name" value="MhpB_like"/>
    <property type="match status" value="1"/>
</dbReference>
<organism evidence="12 13">
    <name type="scientific">Paraburkholderia franconis</name>
    <dbReference type="NCBI Taxonomy" id="2654983"/>
    <lineage>
        <taxon>Bacteria</taxon>
        <taxon>Pseudomonadati</taxon>
        <taxon>Pseudomonadota</taxon>
        <taxon>Betaproteobacteria</taxon>
        <taxon>Burkholderiales</taxon>
        <taxon>Burkholderiaceae</taxon>
        <taxon>Paraburkholderia</taxon>
    </lineage>
</organism>
<evidence type="ECO:0000256" key="9">
    <source>
        <dbReference type="ARBA" id="ARBA00023004"/>
    </source>
</evidence>
<keyword evidence="13" id="KW-1185">Reference proteome</keyword>
<dbReference type="EMBL" id="WHNP01000021">
    <property type="protein sequence ID" value="MPW19587.1"/>
    <property type="molecule type" value="Genomic_DNA"/>
</dbReference>
<evidence type="ECO:0000256" key="8">
    <source>
        <dbReference type="ARBA" id="ARBA00023002"/>
    </source>
</evidence>
<evidence type="ECO:0000256" key="7">
    <source>
        <dbReference type="ARBA" id="ARBA00022964"/>
    </source>
</evidence>
<dbReference type="AlphaFoldDB" id="A0A7X1THH8"/>
<comment type="similarity">
    <text evidence="4 10">Belongs to the LigB/MhpB extradiol dioxygenase family.</text>
</comment>
<name>A0A7X1THH8_9BURK</name>
<dbReference type="SUPFAM" id="SSF53213">
    <property type="entry name" value="LigB-like"/>
    <property type="match status" value="1"/>
</dbReference>
<comment type="catalytic activity">
    <reaction evidence="1 10">
        <text>(2E)-3-(2,3-dihydroxyphenyl)prop-2-enoate + O2 = (2Z,4E,7E)-2-hydroxy-6-oxonona-2,4,7-trienedioate + H(+)</text>
        <dbReference type="Rhea" id="RHEA:25054"/>
        <dbReference type="ChEBI" id="CHEBI:15378"/>
        <dbReference type="ChEBI" id="CHEBI:15379"/>
        <dbReference type="ChEBI" id="CHEBI:58642"/>
        <dbReference type="ChEBI" id="CHEBI:66888"/>
        <dbReference type="EC" id="1.13.11.16"/>
    </reaction>
</comment>
<dbReference type="GO" id="GO:0047070">
    <property type="term" value="F:3-carboxyethylcatechol 2,3-dioxygenase activity"/>
    <property type="evidence" value="ECO:0007669"/>
    <property type="project" value="UniProtKB-UniRule"/>
</dbReference>
<evidence type="ECO:0000256" key="6">
    <source>
        <dbReference type="ARBA" id="ARBA00022797"/>
    </source>
</evidence>
<feature type="domain" description="Extradiol ring-cleavage dioxygenase class III enzyme subunit B" evidence="11">
    <location>
        <begin position="8"/>
        <end position="306"/>
    </location>
</feature>
<proteinExistence type="inferred from homology"/>
<dbReference type="NCBIfam" id="NF009908">
    <property type="entry name" value="PRK13370.1-2"/>
    <property type="match status" value="1"/>
</dbReference>
<dbReference type="Pfam" id="PF02900">
    <property type="entry name" value="LigB"/>
    <property type="match status" value="1"/>
</dbReference>
<dbReference type="Gene3D" id="3.40.830.10">
    <property type="entry name" value="LigB-like"/>
    <property type="match status" value="1"/>
</dbReference>
<dbReference type="InterPro" id="IPR004183">
    <property type="entry name" value="Xdiol_dOase_suB"/>
</dbReference>
<dbReference type="GO" id="GO:0008198">
    <property type="term" value="F:ferrous iron binding"/>
    <property type="evidence" value="ECO:0007669"/>
    <property type="project" value="InterPro"/>
</dbReference>
<reference evidence="12 13" key="1">
    <citation type="submission" date="2019-10" db="EMBL/GenBank/DDBJ databases">
        <title>Paraburkholderia sp. isolated from nodules of Mimosa pudica from Brazilian Atlantic Forest soils.</title>
        <authorList>
            <person name="Paulitsch F."/>
            <person name="Hungria M."/>
            <person name="Dall'Agnol R."/>
        </authorList>
    </citation>
    <scope>NUCLEOTIDE SEQUENCE [LARGE SCALE GENOMIC DNA]</scope>
    <source>
        <strain evidence="12 13">CNPSo 3157</strain>
    </source>
</reference>
<gene>
    <name evidence="10" type="primary">mhpB</name>
    <name evidence="12" type="ORF">GCT13_22430</name>
</gene>
<keyword evidence="6 10" id="KW-0058">Aromatic hydrocarbons catabolism</keyword>
<dbReference type="RefSeq" id="WP_152761759.1">
    <property type="nucleotide sequence ID" value="NZ_WHNP01000021.1"/>
</dbReference>
<comment type="function">
    <text evidence="10">Catalyzes the non-heme iron(II)-dependent oxidative cleavage of 2,3-dihydroxyphenylpropionic acid and 2,3-dihydroxicinnamic acid into 2-hydroxy-6-ketononadienedioate and 2-hydroxy-6-ketononatrienedioate, respectively.</text>
</comment>
<evidence type="ECO:0000256" key="10">
    <source>
        <dbReference type="HAMAP-Rule" id="MF_01653"/>
    </source>
</evidence>
<evidence type="ECO:0000313" key="12">
    <source>
        <dbReference type="EMBL" id="MPW19587.1"/>
    </source>
</evidence>
<evidence type="ECO:0000256" key="3">
    <source>
        <dbReference type="ARBA" id="ARBA00005207"/>
    </source>
</evidence>
<sequence length="331" mass="35385">MTKIQLECMSHTPLHGYFDPAPEVVAEVERVQRAARERVAAFDPELVIVFAPDHYNGFFYDVMPQFCIGVNATAIGDFNSPAGPLPVARKAALALADAALMSDIDIAVSYRMQVDHGCAQALDVLTGGIDRYPVVPVFINSVAPPMASCRRARLLGEAIGRFVAHMDRRVLLIGSGGISHEPPVPEIAGADAVVAERLIAGRNPSRESRDARQARTVAAAKAFTAGDSHLHALNPAWDRVFLDLLKSGEVAAADGFTNDAITREGGKSAHEIRTWVAAFGALAACGPYEASIDYYRAIPEWIAGFGAMHAHSLDDQHAARHVSIATTPATA</sequence>
<keyword evidence="9 10" id="KW-0408">Iron</keyword>